<keyword evidence="5" id="KW-0813">Transport</keyword>
<dbReference type="PROSITE" id="PS50949">
    <property type="entry name" value="HTH_GNTR"/>
    <property type="match status" value="1"/>
</dbReference>
<name>A0ABS4IXU2_9BACL</name>
<accession>A0ABS4IXU2</accession>
<dbReference type="InterPro" id="IPR036390">
    <property type="entry name" value="WH_DNA-bd_sf"/>
</dbReference>
<evidence type="ECO:0000313" key="6">
    <source>
        <dbReference type="Proteomes" id="UP001519287"/>
    </source>
</evidence>
<dbReference type="Proteomes" id="UP001519287">
    <property type="component" value="Unassembled WGS sequence"/>
</dbReference>
<dbReference type="Gene3D" id="3.40.190.10">
    <property type="entry name" value="Periplasmic binding protein-like II"/>
    <property type="match status" value="1"/>
</dbReference>
<dbReference type="SUPFAM" id="SSF46785">
    <property type="entry name" value="Winged helix' DNA-binding domain"/>
    <property type="match status" value="1"/>
</dbReference>
<evidence type="ECO:0000256" key="2">
    <source>
        <dbReference type="ARBA" id="ARBA00023125"/>
    </source>
</evidence>
<dbReference type="SUPFAM" id="SSF53850">
    <property type="entry name" value="Periplasmic binding protein-like II"/>
    <property type="match status" value="1"/>
</dbReference>
<dbReference type="SMART" id="SM00345">
    <property type="entry name" value="HTH_GNTR"/>
    <property type="match status" value="1"/>
</dbReference>
<reference evidence="5 6" key="1">
    <citation type="submission" date="2021-03" db="EMBL/GenBank/DDBJ databases">
        <title>Genomic Encyclopedia of Type Strains, Phase IV (KMG-IV): sequencing the most valuable type-strain genomes for metagenomic binning, comparative biology and taxonomic classification.</title>
        <authorList>
            <person name="Goeker M."/>
        </authorList>
    </citation>
    <scope>NUCLEOTIDE SEQUENCE [LARGE SCALE GENOMIC DNA]</scope>
    <source>
        <strain evidence="5 6">DSM 26048</strain>
    </source>
</reference>
<dbReference type="InterPro" id="IPR006059">
    <property type="entry name" value="SBP"/>
</dbReference>
<keyword evidence="3" id="KW-0804">Transcription</keyword>
<evidence type="ECO:0000256" key="3">
    <source>
        <dbReference type="ARBA" id="ARBA00023163"/>
    </source>
</evidence>
<dbReference type="EMBL" id="JAGGLB010000013">
    <property type="protein sequence ID" value="MBP1992408.1"/>
    <property type="molecule type" value="Genomic_DNA"/>
</dbReference>
<proteinExistence type="predicted"/>
<protein>
    <submittedName>
        <fullName evidence="5">Multiple sugar transport system substrate-binding protein</fullName>
    </submittedName>
</protein>
<comment type="caution">
    <text evidence="5">The sequence shown here is derived from an EMBL/GenBank/DDBJ whole genome shotgun (WGS) entry which is preliminary data.</text>
</comment>
<dbReference type="CDD" id="cd07377">
    <property type="entry name" value="WHTH_GntR"/>
    <property type="match status" value="1"/>
</dbReference>
<gene>
    <name evidence="5" type="ORF">J2Z66_004016</name>
</gene>
<organism evidence="5 6">
    <name type="scientific">Paenibacillus eucommiae</name>
    <dbReference type="NCBI Taxonomy" id="1355755"/>
    <lineage>
        <taxon>Bacteria</taxon>
        <taxon>Bacillati</taxon>
        <taxon>Bacillota</taxon>
        <taxon>Bacilli</taxon>
        <taxon>Bacillales</taxon>
        <taxon>Paenibacillaceae</taxon>
        <taxon>Paenibacillus</taxon>
    </lineage>
</organism>
<dbReference type="Pfam" id="PF13416">
    <property type="entry name" value="SBP_bac_8"/>
    <property type="match status" value="1"/>
</dbReference>
<keyword evidence="5" id="KW-0762">Sugar transport</keyword>
<evidence type="ECO:0000256" key="1">
    <source>
        <dbReference type="ARBA" id="ARBA00023015"/>
    </source>
</evidence>
<dbReference type="RefSeq" id="WP_209973390.1">
    <property type="nucleotide sequence ID" value="NZ_JAGGLB010000013.1"/>
</dbReference>
<dbReference type="Pfam" id="PF00392">
    <property type="entry name" value="GntR"/>
    <property type="match status" value="1"/>
</dbReference>
<dbReference type="InterPro" id="IPR000524">
    <property type="entry name" value="Tscrpt_reg_HTH_GntR"/>
</dbReference>
<dbReference type="PANTHER" id="PTHR43649">
    <property type="entry name" value="ARABINOSE-BINDING PROTEIN-RELATED"/>
    <property type="match status" value="1"/>
</dbReference>
<evidence type="ECO:0000313" key="5">
    <source>
        <dbReference type="EMBL" id="MBP1992408.1"/>
    </source>
</evidence>
<dbReference type="InterPro" id="IPR050490">
    <property type="entry name" value="Bact_solute-bd_prot1"/>
</dbReference>
<keyword evidence="6" id="KW-1185">Reference proteome</keyword>
<evidence type="ECO:0000259" key="4">
    <source>
        <dbReference type="PROSITE" id="PS50949"/>
    </source>
</evidence>
<dbReference type="Gene3D" id="1.10.10.10">
    <property type="entry name" value="Winged helix-like DNA-binding domain superfamily/Winged helix DNA-binding domain"/>
    <property type="match status" value="1"/>
</dbReference>
<keyword evidence="1" id="KW-0805">Transcription regulation</keyword>
<sequence length="469" mass="53857">MKELKRRNNFDERYQALLSDLQTHLNTGVLRPGDPLQPENWLAEHYEMSRTSVRKALDSLVEADIIVKIPGKGNYIKQVPVSATTKETLHICMYKPFYDNEAVRAVLSSFEAAYQNVSVQLTEISSMTYLKDLDHMLAGDDGPDLFMLTDIHLSYNDFGEYLTDVTSWLPASFDIDSDSYAAAWQPYLKEGRLYCLPVSFSPVLLAYNKNLFRNNQLTFPAELMNWEQLKQLAIKLTTNSAEEHKIYGFGISTTINRFSGFLMQSGFRTREGEVIDWNSESVRKSVTFAYQMLFEDKASPIYPASVGRMVDDLFHLGHMGMVLTTLITLNNQRKDDFDWDIAHPPVEDMQATPMLTAGLGMNRRSNKKALAQLLMEHWLKPETQLEWSKWTLSPPLLRQVAKEAAAMPNKPQSWLLFEEIIAYSKHLADVVDPQALQWFMDQLNPLWSNIENPRTACERVQNEYLLKSK</sequence>
<dbReference type="PANTHER" id="PTHR43649:SF12">
    <property type="entry name" value="DIACETYLCHITOBIOSE BINDING PROTEIN DASA"/>
    <property type="match status" value="1"/>
</dbReference>
<feature type="domain" description="HTH gntR-type" evidence="4">
    <location>
        <begin position="11"/>
        <end position="79"/>
    </location>
</feature>
<keyword evidence="2" id="KW-0238">DNA-binding</keyword>
<dbReference type="InterPro" id="IPR036388">
    <property type="entry name" value="WH-like_DNA-bd_sf"/>
</dbReference>